<feature type="domain" description="HTH cro/C1-type" evidence="5">
    <location>
        <begin position="54"/>
        <end position="89"/>
    </location>
</feature>
<evidence type="ECO:0000256" key="3">
    <source>
        <dbReference type="ARBA" id="ARBA00023163"/>
    </source>
</evidence>
<dbReference type="Pfam" id="PF13560">
    <property type="entry name" value="HTH_31"/>
    <property type="match status" value="1"/>
</dbReference>
<dbReference type="InterPro" id="IPR010982">
    <property type="entry name" value="Lambda_DNA-bd_dom_sf"/>
</dbReference>
<dbReference type="CDD" id="cd00093">
    <property type="entry name" value="HTH_XRE"/>
    <property type="match status" value="1"/>
</dbReference>
<dbReference type="PANTHER" id="PTHR36511">
    <property type="entry name" value="MERR FAMILY BACTERIAL REGULATORY PROTEIN"/>
    <property type="match status" value="1"/>
</dbReference>
<evidence type="ECO:0000256" key="4">
    <source>
        <dbReference type="SAM" id="MobiDB-lite"/>
    </source>
</evidence>
<keyword evidence="1" id="KW-0805">Transcription regulation</keyword>
<keyword evidence="2" id="KW-0238">DNA-binding</keyword>
<keyword evidence="3" id="KW-0804">Transcription</keyword>
<dbReference type="Proteomes" id="UP001055057">
    <property type="component" value="Unassembled WGS sequence"/>
</dbReference>
<reference evidence="6" key="1">
    <citation type="journal article" date="2021" name="Front. Microbiol.">
        <title>Comprehensive Comparative Genomics and Phenotyping of Methylobacterium Species.</title>
        <authorList>
            <person name="Alessa O."/>
            <person name="Ogura Y."/>
            <person name="Fujitani Y."/>
            <person name="Takami H."/>
            <person name="Hayashi T."/>
            <person name="Sahin N."/>
            <person name="Tani A."/>
        </authorList>
    </citation>
    <scope>NUCLEOTIDE SEQUENCE</scope>
    <source>
        <strain evidence="6">DSM 23632</strain>
    </source>
</reference>
<comment type="caution">
    <text evidence="6">The sequence shown here is derived from an EMBL/GenBank/DDBJ whole genome shotgun (WGS) entry which is preliminary data.</text>
</comment>
<evidence type="ECO:0000313" key="7">
    <source>
        <dbReference type="Proteomes" id="UP001055057"/>
    </source>
</evidence>
<gene>
    <name evidence="6" type="ORF">MPOCJGCO_0899</name>
</gene>
<dbReference type="InterPro" id="IPR052359">
    <property type="entry name" value="HTH-type_reg/antitoxin"/>
</dbReference>
<evidence type="ECO:0000256" key="1">
    <source>
        <dbReference type="ARBA" id="ARBA00023015"/>
    </source>
</evidence>
<feature type="region of interest" description="Disordered" evidence="4">
    <location>
        <begin position="1"/>
        <end position="48"/>
    </location>
</feature>
<evidence type="ECO:0000256" key="2">
    <source>
        <dbReference type="ARBA" id="ARBA00023125"/>
    </source>
</evidence>
<dbReference type="RefSeq" id="WP_238181415.1">
    <property type="nucleotide sequence ID" value="NZ_BPRB01000053.1"/>
</dbReference>
<dbReference type="EMBL" id="BPRB01000053">
    <property type="protein sequence ID" value="GJE58815.1"/>
    <property type="molecule type" value="Genomic_DNA"/>
</dbReference>
<dbReference type="SUPFAM" id="SSF47413">
    <property type="entry name" value="lambda repressor-like DNA-binding domains"/>
    <property type="match status" value="1"/>
</dbReference>
<reference evidence="6" key="2">
    <citation type="submission" date="2021-08" db="EMBL/GenBank/DDBJ databases">
        <authorList>
            <person name="Tani A."/>
            <person name="Ola A."/>
            <person name="Ogura Y."/>
            <person name="Katsura K."/>
            <person name="Hayashi T."/>
        </authorList>
    </citation>
    <scope>NUCLEOTIDE SEQUENCE</scope>
    <source>
        <strain evidence="6">DSM 23632</strain>
    </source>
</reference>
<sequence>MARRSLSELMRTPPDVDWERIGNTTEADIRRQARADGDDPDEEPEGYLPVPSARDLRRALDMTQAAFATLLRVPIGTVRNWEQGRTPPDPAARTLLMLVAADPKHALSVLGRRAGGLSAGQSRAKRLA</sequence>
<dbReference type="InterPro" id="IPR001387">
    <property type="entry name" value="Cro/C1-type_HTH"/>
</dbReference>
<dbReference type="PROSITE" id="PS50943">
    <property type="entry name" value="HTH_CROC1"/>
    <property type="match status" value="1"/>
</dbReference>
<dbReference type="PANTHER" id="PTHR36511:SF4">
    <property type="entry name" value="ANTITOXIN MQSA"/>
    <property type="match status" value="1"/>
</dbReference>
<keyword evidence="7" id="KW-1185">Reference proteome</keyword>
<protein>
    <recommendedName>
        <fullName evidence="5">HTH cro/C1-type domain-containing protein</fullName>
    </recommendedName>
</protein>
<accession>A0ABQ4TY71</accession>
<name>A0ABQ4TY71_9HYPH</name>
<evidence type="ECO:0000313" key="6">
    <source>
        <dbReference type="EMBL" id="GJE58815.1"/>
    </source>
</evidence>
<dbReference type="Gene3D" id="1.10.260.40">
    <property type="entry name" value="lambda repressor-like DNA-binding domains"/>
    <property type="match status" value="1"/>
</dbReference>
<organism evidence="6 7">
    <name type="scientific">Methylobacterium trifolii</name>
    <dbReference type="NCBI Taxonomy" id="1003092"/>
    <lineage>
        <taxon>Bacteria</taxon>
        <taxon>Pseudomonadati</taxon>
        <taxon>Pseudomonadota</taxon>
        <taxon>Alphaproteobacteria</taxon>
        <taxon>Hyphomicrobiales</taxon>
        <taxon>Methylobacteriaceae</taxon>
        <taxon>Methylobacterium</taxon>
    </lineage>
</organism>
<proteinExistence type="predicted"/>
<evidence type="ECO:0000259" key="5">
    <source>
        <dbReference type="PROSITE" id="PS50943"/>
    </source>
</evidence>
<feature type="compositionally biased region" description="Basic and acidic residues" evidence="4">
    <location>
        <begin position="27"/>
        <end position="37"/>
    </location>
</feature>